<feature type="domain" description="FAD-dependent oxidoreductase 2 FAD-binding" evidence="5">
    <location>
        <begin position="5"/>
        <end position="393"/>
    </location>
</feature>
<dbReference type="AlphaFoldDB" id="A0A418W8U2"/>
<dbReference type="InterPro" id="IPR037099">
    <property type="entry name" value="Fum_R/Succ_DH_flav-like_C_sf"/>
</dbReference>
<dbReference type="SUPFAM" id="SSF56425">
    <property type="entry name" value="Succinate dehydrogenase/fumarate reductase flavoprotein, catalytic domain"/>
    <property type="match status" value="1"/>
</dbReference>
<dbReference type="PRINTS" id="PR00368">
    <property type="entry name" value="FADPNR"/>
</dbReference>
<dbReference type="Proteomes" id="UP000284605">
    <property type="component" value="Unassembled WGS sequence"/>
</dbReference>
<name>A0A418W8U2_9PROT</name>
<proteinExistence type="predicted"/>
<keyword evidence="2" id="KW-0285">Flavoprotein</keyword>
<dbReference type="Gene3D" id="3.90.700.10">
    <property type="entry name" value="Succinate dehydrogenase/fumarate reductase flavoprotein, catalytic domain"/>
    <property type="match status" value="1"/>
</dbReference>
<keyword evidence="3" id="KW-0560">Oxidoreductase</keyword>
<dbReference type="PANTHER" id="PTHR11632:SF51">
    <property type="entry name" value="SUCCINATE DEHYDROGENASE [UBIQUINONE] FLAVOPROTEIN SUBUNIT, MITOCHONDRIAL"/>
    <property type="match status" value="1"/>
</dbReference>
<evidence type="ECO:0000256" key="4">
    <source>
        <dbReference type="PIRSR" id="PIRSR000171-1"/>
    </source>
</evidence>
<dbReference type="InterPro" id="IPR027477">
    <property type="entry name" value="Succ_DH/fumarate_Rdtase_cat_sf"/>
</dbReference>
<dbReference type="InterPro" id="IPR015939">
    <property type="entry name" value="Fum_Rdtase/Succ_DH_flav-like_C"/>
</dbReference>
<dbReference type="RefSeq" id="WP_119776963.1">
    <property type="nucleotide sequence ID" value="NZ_QYUK01000011.1"/>
</dbReference>
<comment type="caution">
    <text evidence="7">The sequence shown here is derived from an EMBL/GenBank/DDBJ whole genome shotgun (WGS) entry which is preliminary data.</text>
</comment>
<sequence length="571" mass="60234">MSDWDVIIVGAGAAGLAAAWAARAEGASVLVVNKGLVGRSGATITSGGGISVAGQTLISLGLAGDPDDTEEKFLNDTIRAGSFVNDQHLVESMVVNVGAELKVFLDRGNKVTVSKKPPGHSSGRGVRIPGVDMQRVMTQAAVQAGARFREDFQSVGLLRHDDGVVGVAGLDRRTGEVEAIHGRTVVLATGGTTSNWRLRTAPEELTGDGHAMALAAGAELIEMEMLQFLPCCLVAPDIWRGLQFPWIIGPQGGYRAWLLNRFGERFMANWDPVRMELSTRDMVSAASATEVLEGRGSPNGGVYLSWAHLPRDIVDNLPRHSPSIGKDWRWEGFDMTPLVDQIRAGRAIEVAPAAHFSIGGIRINTAGETGVPGLFAGGEATGGLHGGNRLSGSAGAQILVQGSAAGRSAAKAARGNKVGAPAQNWAYLKDRIEAPFRRENGVVPLEVKQRLTGLAEAALGAVRTGPALEKALAEVRDIGATVVGELSSRNRDRVWNRDWSDALEVQAAVPVLESALLSALGRSYSVGAHQRHDWKGGKPSALHHGFVGQVGETLAYHSASVEFPFLSPASP</sequence>
<dbReference type="Pfam" id="PF02910">
    <property type="entry name" value="Succ_DH_flav_C"/>
    <property type="match status" value="1"/>
</dbReference>
<comment type="cofactor">
    <cofactor evidence="1">
        <name>FAD</name>
        <dbReference type="ChEBI" id="CHEBI:57692"/>
    </cofactor>
</comment>
<feature type="active site" description="Proton acceptor" evidence="4">
    <location>
        <position position="280"/>
    </location>
</feature>
<dbReference type="SUPFAM" id="SSF51905">
    <property type="entry name" value="FAD/NAD(P)-binding domain"/>
    <property type="match status" value="1"/>
</dbReference>
<accession>A0A418W8U2</accession>
<reference evidence="7 8" key="1">
    <citation type="submission" date="2018-09" db="EMBL/GenBank/DDBJ databases">
        <authorList>
            <person name="Zhu H."/>
        </authorList>
    </citation>
    <scope>NUCLEOTIDE SEQUENCE [LARGE SCALE GENOMIC DNA]</scope>
    <source>
        <strain evidence="7 8">K1W22B-8</strain>
    </source>
</reference>
<evidence type="ECO:0000256" key="3">
    <source>
        <dbReference type="ARBA" id="ARBA00023002"/>
    </source>
</evidence>
<dbReference type="PANTHER" id="PTHR11632">
    <property type="entry name" value="SUCCINATE DEHYDROGENASE 2 FLAVOPROTEIN SUBUNIT"/>
    <property type="match status" value="1"/>
</dbReference>
<dbReference type="PIRSF" id="PIRSF000171">
    <property type="entry name" value="SDHA_APRA_LASPO"/>
    <property type="match status" value="1"/>
</dbReference>
<evidence type="ECO:0000259" key="5">
    <source>
        <dbReference type="Pfam" id="PF00890"/>
    </source>
</evidence>
<dbReference type="Gene3D" id="3.50.50.60">
    <property type="entry name" value="FAD/NAD(P)-binding domain"/>
    <property type="match status" value="1"/>
</dbReference>
<dbReference type="SUPFAM" id="SSF46977">
    <property type="entry name" value="Succinate dehydrogenase/fumarate reductase flavoprotein C-terminal domain"/>
    <property type="match status" value="1"/>
</dbReference>
<dbReference type="Gene3D" id="1.20.58.100">
    <property type="entry name" value="Fumarate reductase/succinate dehydrogenase flavoprotein-like, C-terminal domain"/>
    <property type="match status" value="1"/>
</dbReference>
<dbReference type="OrthoDB" id="9806724at2"/>
<dbReference type="InterPro" id="IPR030664">
    <property type="entry name" value="SdhA/FrdA/AprA"/>
</dbReference>
<dbReference type="GO" id="GO:0016491">
    <property type="term" value="F:oxidoreductase activity"/>
    <property type="evidence" value="ECO:0007669"/>
    <property type="project" value="UniProtKB-KW"/>
</dbReference>
<dbReference type="EMBL" id="QYUK01000011">
    <property type="protein sequence ID" value="RJF86344.1"/>
    <property type="molecule type" value="Genomic_DNA"/>
</dbReference>
<gene>
    <name evidence="7" type="ORF">D3874_04315</name>
</gene>
<evidence type="ECO:0000256" key="2">
    <source>
        <dbReference type="ARBA" id="ARBA00022630"/>
    </source>
</evidence>
<evidence type="ECO:0000313" key="7">
    <source>
        <dbReference type="EMBL" id="RJF86344.1"/>
    </source>
</evidence>
<dbReference type="InterPro" id="IPR036188">
    <property type="entry name" value="FAD/NAD-bd_sf"/>
</dbReference>
<keyword evidence="8" id="KW-1185">Reference proteome</keyword>
<evidence type="ECO:0000256" key="1">
    <source>
        <dbReference type="ARBA" id="ARBA00001974"/>
    </source>
</evidence>
<evidence type="ECO:0000313" key="8">
    <source>
        <dbReference type="Proteomes" id="UP000284605"/>
    </source>
</evidence>
<protein>
    <submittedName>
        <fullName evidence="7">FAD-binding protein</fullName>
    </submittedName>
</protein>
<feature type="domain" description="Fumarate reductase/succinate dehydrogenase flavoprotein-like C-terminal" evidence="6">
    <location>
        <begin position="450"/>
        <end position="535"/>
    </location>
</feature>
<dbReference type="InterPro" id="IPR003953">
    <property type="entry name" value="FAD-dep_OxRdtase_2_FAD-bd"/>
</dbReference>
<dbReference type="Pfam" id="PF00890">
    <property type="entry name" value="FAD_binding_2"/>
    <property type="match status" value="1"/>
</dbReference>
<evidence type="ECO:0000259" key="6">
    <source>
        <dbReference type="Pfam" id="PF02910"/>
    </source>
</evidence>
<organism evidence="7 8">
    <name type="scientific">Oleomonas cavernae</name>
    <dbReference type="NCBI Taxonomy" id="2320859"/>
    <lineage>
        <taxon>Bacteria</taxon>
        <taxon>Pseudomonadati</taxon>
        <taxon>Pseudomonadota</taxon>
        <taxon>Alphaproteobacteria</taxon>
        <taxon>Acetobacterales</taxon>
        <taxon>Acetobacteraceae</taxon>
        <taxon>Oleomonas</taxon>
    </lineage>
</organism>